<evidence type="ECO:0000313" key="11">
    <source>
        <dbReference type="Proteomes" id="UP001562354"/>
    </source>
</evidence>
<comment type="catalytic activity">
    <reaction evidence="1">
        <text>Hydrolysis of terminal non-reducing alpha-L-arabinofuranoside residues in alpha-L-arabinosides.</text>
        <dbReference type="EC" id="3.2.1.55"/>
    </reaction>
</comment>
<dbReference type="Pfam" id="PF22848">
    <property type="entry name" value="ASD1_dom"/>
    <property type="match status" value="1"/>
</dbReference>
<dbReference type="InterPro" id="IPR017853">
    <property type="entry name" value="GH"/>
</dbReference>
<reference evidence="10 11" key="1">
    <citation type="submission" date="2024-07" db="EMBL/GenBank/DDBJ databases">
        <title>Draft sequence of the Neodothiora populina.</title>
        <authorList>
            <person name="Drown D.D."/>
            <person name="Schuette U.S."/>
            <person name="Buechlein A.B."/>
            <person name="Rusch D.R."/>
            <person name="Winton L.W."/>
            <person name="Adams G.A."/>
        </authorList>
    </citation>
    <scope>NUCLEOTIDE SEQUENCE [LARGE SCALE GENOMIC DNA]</scope>
    <source>
        <strain evidence="10 11">CPC 39397</strain>
    </source>
</reference>
<dbReference type="Gene3D" id="2.60.120.260">
    <property type="entry name" value="Galactose-binding domain-like"/>
    <property type="match status" value="1"/>
</dbReference>
<evidence type="ECO:0000256" key="8">
    <source>
        <dbReference type="SAM" id="SignalP"/>
    </source>
</evidence>
<evidence type="ECO:0000256" key="2">
    <source>
        <dbReference type="ARBA" id="ARBA00004834"/>
    </source>
</evidence>
<dbReference type="Pfam" id="PF06964">
    <property type="entry name" value="Alpha-L-AF_C"/>
    <property type="match status" value="1"/>
</dbReference>
<dbReference type="EMBL" id="JBFMKM010000004">
    <property type="protein sequence ID" value="KAL1306356.1"/>
    <property type="molecule type" value="Genomic_DNA"/>
</dbReference>
<evidence type="ECO:0000256" key="7">
    <source>
        <dbReference type="ARBA" id="ARBA00023180"/>
    </source>
</evidence>
<comment type="similarity">
    <text evidence="3">Belongs to the glycosyl hydrolase 51 family.</text>
</comment>
<evidence type="ECO:0000256" key="3">
    <source>
        <dbReference type="ARBA" id="ARBA00007186"/>
    </source>
</evidence>
<organism evidence="10 11">
    <name type="scientific">Neodothiora populina</name>
    <dbReference type="NCBI Taxonomy" id="2781224"/>
    <lineage>
        <taxon>Eukaryota</taxon>
        <taxon>Fungi</taxon>
        <taxon>Dikarya</taxon>
        <taxon>Ascomycota</taxon>
        <taxon>Pezizomycotina</taxon>
        <taxon>Dothideomycetes</taxon>
        <taxon>Dothideomycetidae</taxon>
        <taxon>Dothideales</taxon>
        <taxon>Dothioraceae</taxon>
        <taxon>Neodothiora</taxon>
    </lineage>
</organism>
<name>A0ABR3PJP6_9PEZI</name>
<dbReference type="PANTHER" id="PTHR31776">
    <property type="entry name" value="ALPHA-L-ARABINOFURANOSIDASE 1"/>
    <property type="match status" value="1"/>
</dbReference>
<feature type="domain" description="Alpha-L-arabinofuranosidase C-terminal" evidence="9">
    <location>
        <begin position="441"/>
        <end position="617"/>
    </location>
</feature>
<evidence type="ECO:0000259" key="9">
    <source>
        <dbReference type="SMART" id="SM00813"/>
    </source>
</evidence>
<proteinExistence type="inferred from homology"/>
<dbReference type="InterPro" id="IPR013780">
    <property type="entry name" value="Glyco_hydro_b"/>
</dbReference>
<evidence type="ECO:0000313" key="10">
    <source>
        <dbReference type="EMBL" id="KAL1306356.1"/>
    </source>
</evidence>
<keyword evidence="5 8" id="KW-0732">Signal</keyword>
<comment type="caution">
    <text evidence="10">The sequence shown here is derived from an EMBL/GenBank/DDBJ whole genome shotgun (WGS) entry which is preliminary data.</text>
</comment>
<dbReference type="InterPro" id="IPR051563">
    <property type="entry name" value="Glycosyl_Hydrolase_51"/>
</dbReference>
<dbReference type="InterPro" id="IPR055235">
    <property type="entry name" value="ASD1_cat"/>
</dbReference>
<evidence type="ECO:0000256" key="4">
    <source>
        <dbReference type="ARBA" id="ARBA00012670"/>
    </source>
</evidence>
<dbReference type="SMART" id="SM00813">
    <property type="entry name" value="Alpha-L-AF_C"/>
    <property type="match status" value="1"/>
</dbReference>
<feature type="signal peptide" evidence="8">
    <location>
        <begin position="1"/>
        <end position="18"/>
    </location>
</feature>
<dbReference type="InterPro" id="IPR010720">
    <property type="entry name" value="Alpha-L-AF_C"/>
</dbReference>
<sequence length="624" mass="66289">MSIHKAALLAVACGVASAIELTVSSSGGNASSPLLYGFIFEDINHSGDGVLHGNLLQNNGFQGNSPNLTAWSAVGGAEIAQDSSNPLTDAITSTLSITGTSGTIGASNAGYVSIRVTPNEYANYFWVKGTYEGNITVSLVDSDDTVLGSTGVPVSSNSSAFSYYETSFSAVESTTGNSSWHFTFDAATATDGGLNLGLPQLFPPTFHNRKNGLNAEVAEVLDSAKGSFLRFPGGNNLEGTSVENRWTWNNTIGPVEDRPGRQGNWGYPTTDAIGLVEFLLWCQDMGLTPLLAVWDGLTVGGGTTTDDALQPFVNDALNELEYLMGDTSTTWGALRASHGYPDPFDIPYVEIGNEDFLNNGLETYQDRFNLFYDAFHQAYPNITIVASTSGLAETGCSGTECGIDISTGVLQDVHQYLPPKDLIAKFNFFDNVDRNAPILVGEYASTTFDNGSTTYFPTMAGSTAEAVYMIGMERNSDVVKMSCFAPILEHFDMAQWSPDAVGYDAANGVTRSTSWFVQQLFSANRGDTILPVESDSGFGPAYWVASSAGNTNFVKLANYGDASQTISINIDGKTTATLTQLSGGQEDSNTPGEENVQPVVTAIDGNGTFSFSLPAWSVSVLVAQ</sequence>
<dbReference type="PANTHER" id="PTHR31776:SF0">
    <property type="entry name" value="ALPHA-L-ARABINOFURANOSIDASE 1"/>
    <property type="match status" value="1"/>
</dbReference>
<dbReference type="Gene3D" id="3.20.20.80">
    <property type="entry name" value="Glycosidases"/>
    <property type="match status" value="1"/>
</dbReference>
<comment type="pathway">
    <text evidence="2">Glycan metabolism; L-arabinan degradation.</text>
</comment>
<evidence type="ECO:0000256" key="6">
    <source>
        <dbReference type="ARBA" id="ARBA00022801"/>
    </source>
</evidence>
<evidence type="ECO:0000256" key="1">
    <source>
        <dbReference type="ARBA" id="ARBA00001462"/>
    </source>
</evidence>
<dbReference type="SUPFAM" id="SSF51445">
    <property type="entry name" value="(Trans)glycosidases"/>
    <property type="match status" value="1"/>
</dbReference>
<accession>A0ABR3PJP6</accession>
<keyword evidence="11" id="KW-1185">Reference proteome</keyword>
<dbReference type="RefSeq" id="XP_069202629.1">
    <property type="nucleotide sequence ID" value="XM_069344802.1"/>
</dbReference>
<feature type="chain" id="PRO_5045359371" description="non-reducing end alpha-L-arabinofuranosidase" evidence="8">
    <location>
        <begin position="19"/>
        <end position="624"/>
    </location>
</feature>
<dbReference type="Gene3D" id="2.60.40.1180">
    <property type="entry name" value="Golgi alpha-mannosidase II"/>
    <property type="match status" value="1"/>
</dbReference>
<gene>
    <name evidence="10" type="ORF">AAFC00_005070</name>
</gene>
<dbReference type="GeneID" id="95978770"/>
<dbReference type="Proteomes" id="UP001562354">
    <property type="component" value="Unassembled WGS sequence"/>
</dbReference>
<protein>
    <recommendedName>
        <fullName evidence="4">non-reducing end alpha-L-arabinofuranosidase</fullName>
        <ecNumber evidence="4">3.2.1.55</ecNumber>
    </recommendedName>
</protein>
<dbReference type="EC" id="3.2.1.55" evidence="4"/>
<keyword evidence="7" id="KW-0325">Glycoprotein</keyword>
<evidence type="ECO:0000256" key="5">
    <source>
        <dbReference type="ARBA" id="ARBA00022729"/>
    </source>
</evidence>
<keyword evidence="6" id="KW-0378">Hydrolase</keyword>